<keyword evidence="4" id="KW-1185">Reference proteome</keyword>
<feature type="region of interest" description="Disordered" evidence="1">
    <location>
        <begin position="266"/>
        <end position="289"/>
    </location>
</feature>
<dbReference type="PANTHER" id="PTHR38926:SF5">
    <property type="entry name" value="F-BOX AND LEUCINE-RICH REPEAT PROTEIN 6"/>
    <property type="match status" value="1"/>
</dbReference>
<organism evidence="3 4">
    <name type="scientific">Rosa chinensis</name>
    <name type="common">China rose</name>
    <dbReference type="NCBI Taxonomy" id="74649"/>
    <lineage>
        <taxon>Eukaryota</taxon>
        <taxon>Viridiplantae</taxon>
        <taxon>Streptophyta</taxon>
        <taxon>Embryophyta</taxon>
        <taxon>Tracheophyta</taxon>
        <taxon>Spermatophyta</taxon>
        <taxon>Magnoliopsida</taxon>
        <taxon>eudicotyledons</taxon>
        <taxon>Gunneridae</taxon>
        <taxon>Pentapetalae</taxon>
        <taxon>rosids</taxon>
        <taxon>fabids</taxon>
        <taxon>Rosales</taxon>
        <taxon>Rosaceae</taxon>
        <taxon>Rosoideae</taxon>
        <taxon>Rosoideae incertae sedis</taxon>
        <taxon>Rosa</taxon>
    </lineage>
</organism>
<dbReference type="Gramene" id="PRQ58790">
    <property type="protein sequence ID" value="PRQ58790"/>
    <property type="gene ID" value="RchiOBHm_Chr1g0363131"/>
</dbReference>
<dbReference type="STRING" id="74649.A0A2P6SJD8"/>
<feature type="compositionally biased region" description="Low complexity" evidence="1">
    <location>
        <begin position="280"/>
        <end position="289"/>
    </location>
</feature>
<dbReference type="PANTHER" id="PTHR38926">
    <property type="entry name" value="F-BOX DOMAIN CONTAINING PROTEIN, EXPRESSED"/>
    <property type="match status" value="1"/>
</dbReference>
<evidence type="ECO:0000313" key="4">
    <source>
        <dbReference type="Proteomes" id="UP000238479"/>
    </source>
</evidence>
<protein>
    <submittedName>
        <fullName evidence="3">Putative F-box domain, leucine-rich repeat domain, L domain-containing protein</fullName>
    </submittedName>
</protein>
<feature type="domain" description="F-box" evidence="2">
    <location>
        <begin position="47"/>
        <end position="89"/>
    </location>
</feature>
<evidence type="ECO:0000256" key="1">
    <source>
        <dbReference type="SAM" id="MobiDB-lite"/>
    </source>
</evidence>
<comment type="caution">
    <text evidence="3">The sequence shown here is derived from an EMBL/GenBank/DDBJ whole genome shotgun (WGS) entry which is preliminary data.</text>
</comment>
<dbReference type="InterPro" id="IPR032675">
    <property type="entry name" value="LRR_dom_sf"/>
</dbReference>
<dbReference type="InterPro" id="IPR001810">
    <property type="entry name" value="F-box_dom"/>
</dbReference>
<gene>
    <name evidence="3" type="ORF">RchiOBHm_Chr1g0363131</name>
</gene>
<dbReference type="AlphaFoldDB" id="A0A2P6SJD8"/>
<evidence type="ECO:0000313" key="3">
    <source>
        <dbReference type="EMBL" id="PRQ58790.1"/>
    </source>
</evidence>
<sequence length="289" mass="33549">MSSSGNPPQQLSRSRIMFIDHFAPRPNPTLEYWHLNPTPRSRHDRKWEDLESDCLVNIFQRVGMESMLMFIPFVCKSWHKASRTPAVWKSLIFPEGYWFDLFLRKFAREFDIPWSNFTVPKFVNLAINRSEGGAEFLKLPGLICSVYMYAMKQILNHIKDNNCSNFKGLHMADAYITCKDASAMVRCVPELRYLCFRRATLSKKSLLKILRVCRDLEVLDVRGCTGFDEDDEEILELASHIPKFMCAGSHLQPDFVSGRIILPYDDEDDEEEHKEEGQQENRGQGQQEG</sequence>
<proteinExistence type="predicted"/>
<evidence type="ECO:0000259" key="2">
    <source>
        <dbReference type="Pfam" id="PF00646"/>
    </source>
</evidence>
<dbReference type="Gene3D" id="1.20.1280.50">
    <property type="match status" value="1"/>
</dbReference>
<accession>A0A2P6SJD8</accession>
<dbReference type="Proteomes" id="UP000238479">
    <property type="component" value="Chromosome 1"/>
</dbReference>
<dbReference type="SUPFAM" id="SSF52047">
    <property type="entry name" value="RNI-like"/>
    <property type="match status" value="1"/>
</dbReference>
<dbReference type="Gene3D" id="3.80.10.10">
    <property type="entry name" value="Ribonuclease Inhibitor"/>
    <property type="match status" value="1"/>
</dbReference>
<reference evidence="3 4" key="1">
    <citation type="journal article" date="2018" name="Nat. Genet.">
        <title>The Rosa genome provides new insights in the design of modern roses.</title>
        <authorList>
            <person name="Bendahmane M."/>
        </authorList>
    </citation>
    <scope>NUCLEOTIDE SEQUENCE [LARGE SCALE GENOMIC DNA]</scope>
    <source>
        <strain evidence="4">cv. Old Blush</strain>
    </source>
</reference>
<dbReference type="Pfam" id="PF00646">
    <property type="entry name" value="F-box"/>
    <property type="match status" value="1"/>
</dbReference>
<dbReference type="SUPFAM" id="SSF81383">
    <property type="entry name" value="F-box domain"/>
    <property type="match status" value="1"/>
</dbReference>
<dbReference type="EMBL" id="PDCK01000039">
    <property type="protein sequence ID" value="PRQ58790.1"/>
    <property type="molecule type" value="Genomic_DNA"/>
</dbReference>
<dbReference type="InterPro" id="IPR036047">
    <property type="entry name" value="F-box-like_dom_sf"/>
</dbReference>
<name>A0A2P6SJD8_ROSCH</name>